<sequence length="563" mass="63249">MRLLDHFQRLAEWYPGAQAPDLAQIAAALCCSERNARLLLKRMQEQGWIDWQPGNGRGHRSRLSLLQDHESLRLQRLHHLLADGKLEAAFDGLPNAGRERLKQSLPGYLGSGRAGTLRMPFYRPLHALDAIHINRRTEQHIIMQICAGLTEYDRASEQIIPALAHRWDASADGRSWEFILRPGLQFHDGRTVRAEDVVYTLQRARDTDGPYRSMFAHLTVISGTERSVKLQLNKPDHLLLHLLAHHAAVIVPVDDARRADFATLPIGAGPFRLIRNNEHRATLAAFDGYFRVRALLDEIDLWVVPHGSPLPEVDLHLAHASPDQVPAADDSWSRIRALEQGCDLVMLNPARAEFATPAARLAVGAWLRTAAAELAAKETRPMAFGMLPQWRHLPEQTTTTAPTLPAHLDVVTYELDSHIALTYCVADRLREAGADVSIHILPFPEFGPYGWRDWADVVIAGDVLDNDMEFGLYSWLAGESLVKQMTDKTARNWLAQASTKIAAEADATKRAAFIEACFARMVEQAWILPMRHTRHGIDYGPQLGGVTLARCGWMDFRKLWLRP</sequence>
<dbReference type="InterPro" id="IPR039424">
    <property type="entry name" value="SBP_5"/>
</dbReference>
<keyword evidence="5" id="KW-1185">Reference proteome</keyword>
<dbReference type="OrthoDB" id="5894719at2"/>
<dbReference type="AlphaFoldDB" id="A0A318J4U8"/>
<protein>
    <submittedName>
        <fullName evidence="4">SgrR family transcriptional regulator</fullName>
    </submittedName>
</protein>
<dbReference type="Proteomes" id="UP000247792">
    <property type="component" value="Unassembled WGS sequence"/>
</dbReference>
<dbReference type="Pfam" id="PF00496">
    <property type="entry name" value="SBP_bac_5"/>
    <property type="match status" value="1"/>
</dbReference>
<evidence type="ECO:0000256" key="1">
    <source>
        <dbReference type="ARBA" id="ARBA00023125"/>
    </source>
</evidence>
<evidence type="ECO:0000259" key="2">
    <source>
        <dbReference type="Pfam" id="PF00496"/>
    </source>
</evidence>
<dbReference type="PANTHER" id="PTHR30290">
    <property type="entry name" value="PERIPLASMIC BINDING COMPONENT OF ABC TRANSPORTER"/>
    <property type="match status" value="1"/>
</dbReference>
<proteinExistence type="predicted"/>
<dbReference type="InterPro" id="IPR025370">
    <property type="entry name" value="SgrR_HTH_N"/>
</dbReference>
<accession>A0A318J4U8</accession>
<feature type="domain" description="Solute-binding protein family 5" evidence="2">
    <location>
        <begin position="158"/>
        <end position="306"/>
    </location>
</feature>
<name>A0A318J4U8_9BURK</name>
<dbReference type="Gene3D" id="3.40.190.10">
    <property type="entry name" value="Periplasmic binding protein-like II"/>
    <property type="match status" value="1"/>
</dbReference>
<organism evidence="4 5">
    <name type="scientific">Undibacterium pigrum</name>
    <dbReference type="NCBI Taxonomy" id="401470"/>
    <lineage>
        <taxon>Bacteria</taxon>
        <taxon>Pseudomonadati</taxon>
        <taxon>Pseudomonadota</taxon>
        <taxon>Betaproteobacteria</taxon>
        <taxon>Burkholderiales</taxon>
        <taxon>Oxalobacteraceae</taxon>
        <taxon>Undibacterium</taxon>
    </lineage>
</organism>
<comment type="caution">
    <text evidence="4">The sequence shown here is derived from an EMBL/GenBank/DDBJ whole genome shotgun (WGS) entry which is preliminary data.</text>
</comment>
<dbReference type="InterPro" id="IPR000914">
    <property type="entry name" value="SBP_5_dom"/>
</dbReference>
<feature type="domain" description="Transcriptional regulator SgrR N-terminal HTH" evidence="3">
    <location>
        <begin position="2"/>
        <end position="109"/>
    </location>
</feature>
<evidence type="ECO:0000313" key="5">
    <source>
        <dbReference type="Proteomes" id="UP000247792"/>
    </source>
</evidence>
<dbReference type="EMBL" id="QJKB01000007">
    <property type="protein sequence ID" value="PXX41357.1"/>
    <property type="molecule type" value="Genomic_DNA"/>
</dbReference>
<evidence type="ECO:0000313" key="4">
    <source>
        <dbReference type="EMBL" id="PXX41357.1"/>
    </source>
</evidence>
<dbReference type="GO" id="GO:1904680">
    <property type="term" value="F:peptide transmembrane transporter activity"/>
    <property type="evidence" value="ECO:0007669"/>
    <property type="project" value="TreeGrafter"/>
</dbReference>
<dbReference type="GO" id="GO:0015833">
    <property type="term" value="P:peptide transport"/>
    <property type="evidence" value="ECO:0007669"/>
    <property type="project" value="TreeGrafter"/>
</dbReference>
<gene>
    <name evidence="4" type="ORF">DFR42_1078</name>
</gene>
<dbReference type="GO" id="GO:0003677">
    <property type="term" value="F:DNA binding"/>
    <property type="evidence" value="ECO:0007669"/>
    <property type="project" value="UniProtKB-KW"/>
</dbReference>
<dbReference type="RefSeq" id="WP_110256599.1">
    <property type="nucleotide sequence ID" value="NZ_QJKB01000007.1"/>
</dbReference>
<keyword evidence="1" id="KW-0238">DNA-binding</keyword>
<dbReference type="PANTHER" id="PTHR30290:SF72">
    <property type="entry name" value="HTH-TYPE TRANSCRIPTIONAL REGULATOR SGRR"/>
    <property type="match status" value="1"/>
</dbReference>
<dbReference type="Pfam" id="PF12793">
    <property type="entry name" value="SgrR_N"/>
    <property type="match status" value="1"/>
</dbReference>
<reference evidence="4 5" key="1">
    <citation type="submission" date="2018-05" db="EMBL/GenBank/DDBJ databases">
        <title>Genomic Encyclopedia of Type Strains, Phase IV (KMG-IV): sequencing the most valuable type-strain genomes for metagenomic binning, comparative biology and taxonomic classification.</title>
        <authorList>
            <person name="Goeker M."/>
        </authorList>
    </citation>
    <scope>NUCLEOTIDE SEQUENCE [LARGE SCALE GENOMIC DNA]</scope>
    <source>
        <strain evidence="4 5">DSM 19792</strain>
    </source>
</reference>
<evidence type="ECO:0000259" key="3">
    <source>
        <dbReference type="Pfam" id="PF12793"/>
    </source>
</evidence>
<dbReference type="SUPFAM" id="SSF53850">
    <property type="entry name" value="Periplasmic binding protein-like II"/>
    <property type="match status" value="1"/>
</dbReference>